<keyword evidence="6" id="KW-0966">Cell projection</keyword>
<dbReference type="AlphaFoldDB" id="A0AAU7JAS2"/>
<dbReference type="InterPro" id="IPR046358">
    <property type="entry name" value="Flagellin_C"/>
</dbReference>
<dbReference type="EMBL" id="CP157484">
    <property type="protein sequence ID" value="XBO37281.1"/>
    <property type="molecule type" value="Genomic_DNA"/>
</dbReference>
<keyword evidence="2 3" id="KW-0975">Bacterial flagellum</keyword>
<evidence type="ECO:0000256" key="3">
    <source>
        <dbReference type="RuleBase" id="RU362073"/>
    </source>
</evidence>
<feature type="domain" description="Flagellin N-terminal" evidence="4">
    <location>
        <begin position="16"/>
        <end position="105"/>
    </location>
</feature>
<protein>
    <recommendedName>
        <fullName evidence="3">Flagellin</fullName>
    </recommendedName>
</protein>
<comment type="function">
    <text evidence="3">Flagellin is the subunit protein which polymerizes to form the filaments of bacterial flagella.</text>
</comment>
<keyword evidence="3" id="KW-0964">Secreted</keyword>
<accession>A0AAU7JAS2</accession>
<organism evidence="6">
    <name type="scientific">Alsobacter sp. KACC 23698</name>
    <dbReference type="NCBI Taxonomy" id="3149229"/>
    <lineage>
        <taxon>Bacteria</taxon>
        <taxon>Pseudomonadati</taxon>
        <taxon>Pseudomonadota</taxon>
        <taxon>Alphaproteobacteria</taxon>
        <taxon>Hyphomicrobiales</taxon>
        <taxon>Alsobacteraceae</taxon>
        <taxon>Alsobacter</taxon>
    </lineage>
</organism>
<keyword evidence="6" id="KW-0969">Cilium</keyword>
<evidence type="ECO:0000256" key="2">
    <source>
        <dbReference type="ARBA" id="ARBA00023143"/>
    </source>
</evidence>
<evidence type="ECO:0000313" key="6">
    <source>
        <dbReference type="EMBL" id="XBO37281.1"/>
    </source>
</evidence>
<dbReference type="GO" id="GO:0005576">
    <property type="term" value="C:extracellular region"/>
    <property type="evidence" value="ECO:0007669"/>
    <property type="project" value="UniProtKB-SubCell"/>
</dbReference>
<dbReference type="GO" id="GO:0009288">
    <property type="term" value="C:bacterial-type flagellum"/>
    <property type="evidence" value="ECO:0007669"/>
    <property type="project" value="UniProtKB-SubCell"/>
</dbReference>
<comment type="subcellular location">
    <subcellularLocation>
        <location evidence="3">Secreted</location>
    </subcellularLocation>
    <subcellularLocation>
        <location evidence="3">Bacterial flagellum</location>
    </subcellularLocation>
</comment>
<dbReference type="RefSeq" id="WP_406854103.1">
    <property type="nucleotide sequence ID" value="NZ_CP157484.1"/>
</dbReference>
<reference evidence="6" key="1">
    <citation type="submission" date="2024-05" db="EMBL/GenBank/DDBJ databases">
        <authorList>
            <person name="Kim S."/>
            <person name="Heo J."/>
            <person name="Choi H."/>
            <person name="Choi Y."/>
            <person name="Kwon S.-W."/>
            <person name="Kim Y."/>
        </authorList>
    </citation>
    <scope>NUCLEOTIDE SEQUENCE</scope>
    <source>
        <strain evidence="6">KACC 23698</strain>
    </source>
</reference>
<sequence length="436" mass="44004">MANTVLSQGVRNNLLALQDVAAQSTAVQQRLATGKKVNSAVDNAVNYFTNLGLNDRASQLSSLLDGMSNSVQTIQAASKGIDSITKLIQSAQSTIKQAQADALANRPTKSGTALATAAEVTATGSSLKDVTLNKVLGGAAAAAATSSSAGAVGIGTGASVALTLTSGTTTYTSYALNSTTSTVRDLVAEINKSGIASASVDDNGKLVITGSGSNTLQIGVGQGASNAAALTAAQAGGANVALGFLAADATTGVASAGGTSAVRANLIQQFNDLRTQIDQLAKDAGYNGTNLLDGDKLSIIFNEKTGSNQNKLDVQGTTMTAANLGILQAGTTTSATTFNIQNDVDLTTASDSLTTALASLRSTASNLGSNLAVAQTRQDFTRNMVTTLQTGADYLVNADQNAEAANLLALQTRQQLSQTALSLSNQADQGVLRLFG</sequence>
<evidence type="ECO:0000259" key="5">
    <source>
        <dbReference type="Pfam" id="PF00700"/>
    </source>
</evidence>
<dbReference type="InterPro" id="IPR001029">
    <property type="entry name" value="Flagellin_N"/>
</dbReference>
<evidence type="ECO:0000259" key="4">
    <source>
        <dbReference type="Pfam" id="PF00669"/>
    </source>
</evidence>
<gene>
    <name evidence="6" type="ORF">ABEG18_16285</name>
</gene>
<name>A0AAU7JAS2_9HYPH</name>
<feature type="domain" description="Flagellin C-terminal" evidence="5">
    <location>
        <begin position="353"/>
        <end position="435"/>
    </location>
</feature>
<dbReference type="Gene3D" id="1.20.1330.10">
    <property type="entry name" value="f41 fragment of flagellin, N-terminal domain"/>
    <property type="match status" value="1"/>
</dbReference>
<dbReference type="Pfam" id="PF00700">
    <property type="entry name" value="Flagellin_C"/>
    <property type="match status" value="1"/>
</dbReference>
<keyword evidence="6" id="KW-0282">Flagellum</keyword>
<evidence type="ECO:0000256" key="1">
    <source>
        <dbReference type="ARBA" id="ARBA00005709"/>
    </source>
</evidence>
<dbReference type="GO" id="GO:0005198">
    <property type="term" value="F:structural molecule activity"/>
    <property type="evidence" value="ECO:0007669"/>
    <property type="project" value="UniProtKB-UniRule"/>
</dbReference>
<dbReference type="Pfam" id="PF00669">
    <property type="entry name" value="Flagellin_N"/>
    <property type="match status" value="1"/>
</dbReference>
<dbReference type="SUPFAM" id="SSF64518">
    <property type="entry name" value="Phase 1 flagellin"/>
    <property type="match status" value="2"/>
</dbReference>
<comment type="similarity">
    <text evidence="1 3">Belongs to the bacterial flagellin family.</text>
</comment>
<proteinExistence type="inferred from homology"/>